<evidence type="ECO:0000313" key="3">
    <source>
        <dbReference type="Proteomes" id="UP001066276"/>
    </source>
</evidence>
<reference evidence="2" key="1">
    <citation type="journal article" date="2022" name="bioRxiv">
        <title>Sequencing and chromosome-scale assembly of the giantPleurodeles waltlgenome.</title>
        <authorList>
            <person name="Brown T."/>
            <person name="Elewa A."/>
            <person name="Iarovenko S."/>
            <person name="Subramanian E."/>
            <person name="Araus A.J."/>
            <person name="Petzold A."/>
            <person name="Susuki M."/>
            <person name="Suzuki K.-i.T."/>
            <person name="Hayashi T."/>
            <person name="Toyoda A."/>
            <person name="Oliveira C."/>
            <person name="Osipova E."/>
            <person name="Leigh N.D."/>
            <person name="Simon A."/>
            <person name="Yun M.H."/>
        </authorList>
    </citation>
    <scope>NUCLEOTIDE SEQUENCE</scope>
    <source>
        <strain evidence="2">20211129_DDA</strain>
        <tissue evidence="2">Liver</tissue>
    </source>
</reference>
<name>A0AAV7SCU2_PLEWA</name>
<organism evidence="2 3">
    <name type="scientific">Pleurodeles waltl</name>
    <name type="common">Iberian ribbed newt</name>
    <dbReference type="NCBI Taxonomy" id="8319"/>
    <lineage>
        <taxon>Eukaryota</taxon>
        <taxon>Metazoa</taxon>
        <taxon>Chordata</taxon>
        <taxon>Craniata</taxon>
        <taxon>Vertebrata</taxon>
        <taxon>Euteleostomi</taxon>
        <taxon>Amphibia</taxon>
        <taxon>Batrachia</taxon>
        <taxon>Caudata</taxon>
        <taxon>Salamandroidea</taxon>
        <taxon>Salamandridae</taxon>
        <taxon>Pleurodelinae</taxon>
        <taxon>Pleurodeles</taxon>
    </lineage>
</organism>
<accession>A0AAV7SCU2</accession>
<feature type="region of interest" description="Disordered" evidence="1">
    <location>
        <begin position="61"/>
        <end position="90"/>
    </location>
</feature>
<gene>
    <name evidence="2" type="ORF">NDU88_003221</name>
</gene>
<keyword evidence="3" id="KW-1185">Reference proteome</keyword>
<proteinExistence type="predicted"/>
<dbReference type="Proteomes" id="UP001066276">
    <property type="component" value="Chromosome 4_2"/>
</dbReference>
<protein>
    <submittedName>
        <fullName evidence="2">Uncharacterized protein</fullName>
    </submittedName>
</protein>
<evidence type="ECO:0000256" key="1">
    <source>
        <dbReference type="SAM" id="MobiDB-lite"/>
    </source>
</evidence>
<sequence>MRIPLTLKQHSSSLQERYVKNSLRESCEALVSPGTLTFRLQGALLFAQSLSGPRREFPLGGMAATPCGQIRSGERGPHKDPRRRPARLSSPLSAHLVYSPGLLVMLSGVHRYLSVRAAGRL</sequence>
<dbReference type="EMBL" id="JANPWB010000008">
    <property type="protein sequence ID" value="KAJ1162756.1"/>
    <property type="molecule type" value="Genomic_DNA"/>
</dbReference>
<evidence type="ECO:0000313" key="2">
    <source>
        <dbReference type="EMBL" id="KAJ1162756.1"/>
    </source>
</evidence>
<comment type="caution">
    <text evidence="2">The sequence shown here is derived from an EMBL/GenBank/DDBJ whole genome shotgun (WGS) entry which is preliminary data.</text>
</comment>
<dbReference type="AlphaFoldDB" id="A0AAV7SCU2"/>